<accession>A0A6M3IQB0</accession>
<reference evidence="1" key="1">
    <citation type="submission" date="2020-03" db="EMBL/GenBank/DDBJ databases">
        <title>The deep terrestrial virosphere.</title>
        <authorList>
            <person name="Holmfeldt K."/>
            <person name="Nilsson E."/>
            <person name="Simone D."/>
            <person name="Lopez-Fernandez M."/>
            <person name="Wu X."/>
            <person name="de Brujin I."/>
            <person name="Lundin D."/>
            <person name="Andersson A."/>
            <person name="Bertilsson S."/>
            <person name="Dopson M."/>
        </authorList>
    </citation>
    <scope>NUCLEOTIDE SEQUENCE</scope>
    <source>
        <strain evidence="1">MM415B01265</strain>
    </source>
</reference>
<sequence length="154" mass="16087">MASNTILIGGSPEKQEYTCSEAITPGMLCEPGATANTMKKHATAGGAAAAIVAFEDELQGNEITDAYSANNKGIFLHCKPGDRLYMLLANGENAAWGAKLESNGDGYLRVVDADTSAGTVIPGSIRFWNCGAAVDLSDSSGADPSTYRIYVEVM</sequence>
<gene>
    <name evidence="1" type="ORF">MM415B01265_0008</name>
</gene>
<organism evidence="1">
    <name type="scientific">viral metagenome</name>
    <dbReference type="NCBI Taxonomy" id="1070528"/>
    <lineage>
        <taxon>unclassified sequences</taxon>
        <taxon>metagenomes</taxon>
        <taxon>organismal metagenomes</taxon>
    </lineage>
</organism>
<name>A0A6M3IQB0_9ZZZZ</name>
<dbReference type="EMBL" id="MT141375">
    <property type="protein sequence ID" value="QJA59563.1"/>
    <property type="molecule type" value="Genomic_DNA"/>
</dbReference>
<evidence type="ECO:0000313" key="1">
    <source>
        <dbReference type="EMBL" id="QJA59563.1"/>
    </source>
</evidence>
<protein>
    <submittedName>
        <fullName evidence="1">Uncharacterized protein</fullName>
    </submittedName>
</protein>
<proteinExistence type="predicted"/>
<dbReference type="AlphaFoldDB" id="A0A6M3IQB0"/>